<dbReference type="InterPro" id="IPR002477">
    <property type="entry name" value="Peptidoglycan-bd-like"/>
</dbReference>
<dbReference type="InterPro" id="IPR036366">
    <property type="entry name" value="PGBDSf"/>
</dbReference>
<comment type="caution">
    <text evidence="2">The sequence shown here is derived from an EMBL/GenBank/DDBJ whole genome shotgun (WGS) entry which is preliminary data.</text>
</comment>
<accession>A0A176TEI4</accession>
<organism evidence="2 3">
    <name type="scientific">Polaribacter atrinae</name>
    <dbReference type="NCBI Taxonomy" id="1333662"/>
    <lineage>
        <taxon>Bacteria</taxon>
        <taxon>Pseudomonadati</taxon>
        <taxon>Bacteroidota</taxon>
        <taxon>Flavobacteriia</taxon>
        <taxon>Flavobacteriales</taxon>
        <taxon>Flavobacteriaceae</taxon>
    </lineage>
</organism>
<proteinExistence type="predicted"/>
<dbReference type="Gene3D" id="1.10.101.10">
    <property type="entry name" value="PGBD-like superfamily/PGBD"/>
    <property type="match status" value="1"/>
</dbReference>
<sequence length="216" mass="24955">MKQLIILLLLIIAFFIGYGQYAQYKRFNSPDVDYKKSKEIDLSYYNQEAVINYYKATGDLNSFVKMQWTVNDIDVRTPEDDTEETKLAVTKYADKLATIKYYESKLEKSAELKSKGLSNKEIQFLENSGTDLESYQKSTLIKKIKSMFNPDKVFVYSQKNALIFEIQKQLNLKGFHITLDGVYKIETLNAIKEFEAKNNLLADGVLDILTLDALFK</sequence>
<dbReference type="Proteomes" id="UP000076923">
    <property type="component" value="Unassembled WGS sequence"/>
</dbReference>
<dbReference type="OrthoDB" id="1143655at2"/>
<dbReference type="RefSeq" id="WP_068448284.1">
    <property type="nucleotide sequence ID" value="NZ_CP150660.1"/>
</dbReference>
<dbReference type="SUPFAM" id="SSF47090">
    <property type="entry name" value="PGBD-like"/>
    <property type="match status" value="1"/>
</dbReference>
<dbReference type="InterPro" id="IPR036365">
    <property type="entry name" value="PGBD-like_sf"/>
</dbReference>
<gene>
    <name evidence="2" type="ORF">LPB303_03815</name>
</gene>
<dbReference type="AlphaFoldDB" id="A0A176TEI4"/>
<evidence type="ECO:0000259" key="1">
    <source>
        <dbReference type="Pfam" id="PF01471"/>
    </source>
</evidence>
<name>A0A176TEI4_9FLAO</name>
<feature type="domain" description="Peptidoglycan binding-like" evidence="1">
    <location>
        <begin position="163"/>
        <end position="214"/>
    </location>
</feature>
<keyword evidence="3" id="KW-1185">Reference proteome</keyword>
<evidence type="ECO:0000313" key="3">
    <source>
        <dbReference type="Proteomes" id="UP000076923"/>
    </source>
</evidence>
<dbReference type="STRING" id="1333662.LPB303_03815"/>
<reference evidence="2 3" key="1">
    <citation type="submission" date="2016-02" db="EMBL/GenBank/DDBJ databases">
        <title>Draft genome sequence of Polaribacter atrinae KACC17473.</title>
        <authorList>
            <person name="Shin S.-K."/>
            <person name="Yi H."/>
        </authorList>
    </citation>
    <scope>NUCLEOTIDE SEQUENCE [LARGE SCALE GENOMIC DNA]</scope>
    <source>
        <strain evidence="2 3">KACC 17473</strain>
    </source>
</reference>
<dbReference type="EMBL" id="LVWE01000005">
    <property type="protein sequence ID" value="OAD46051.1"/>
    <property type="molecule type" value="Genomic_DNA"/>
</dbReference>
<evidence type="ECO:0000313" key="2">
    <source>
        <dbReference type="EMBL" id="OAD46051.1"/>
    </source>
</evidence>
<protein>
    <recommendedName>
        <fullName evidence="1">Peptidoglycan binding-like domain-containing protein</fullName>
    </recommendedName>
</protein>
<dbReference type="Pfam" id="PF01471">
    <property type="entry name" value="PG_binding_1"/>
    <property type="match status" value="1"/>
</dbReference>